<dbReference type="HOGENOM" id="CLU_157178_0_0_9"/>
<dbReference type="RefSeq" id="WP_006566287.1">
    <property type="nucleotide sequence ID" value="NZ_AP023027.1"/>
</dbReference>
<dbReference type="STRING" id="411490.ANACAC_00780"/>
<proteinExistence type="predicted"/>
<organism evidence="1 2">
    <name type="scientific">Anaerostipes caccae (strain DSM 14662 / CCUG 47493 / JCM 13470 / NCIMB 13811 / L1-92)</name>
    <dbReference type="NCBI Taxonomy" id="411490"/>
    <lineage>
        <taxon>Bacteria</taxon>
        <taxon>Bacillati</taxon>
        <taxon>Bacillota</taxon>
        <taxon>Clostridia</taxon>
        <taxon>Lachnospirales</taxon>
        <taxon>Lachnospiraceae</taxon>
        <taxon>Anaerostipes</taxon>
    </lineage>
</organism>
<comment type="caution">
    <text evidence="1">The sequence shown here is derived from an EMBL/GenBank/DDBJ whole genome shotgun (WGS) entry which is preliminary data.</text>
</comment>
<keyword evidence="2" id="KW-1185">Reference proteome</keyword>
<dbReference type="Proteomes" id="UP000004935">
    <property type="component" value="Unassembled WGS sequence"/>
</dbReference>
<reference evidence="1" key="1">
    <citation type="submission" date="2007-11" db="EMBL/GenBank/DDBJ databases">
        <authorList>
            <person name="Fulton L."/>
            <person name="Clifton S."/>
            <person name="Fulton B."/>
            <person name="Xu J."/>
            <person name="Minx P."/>
            <person name="Pepin K.H."/>
            <person name="Johnson M."/>
            <person name="Thiruvilangam P."/>
            <person name="Bhonagiri V."/>
            <person name="Nash W.E."/>
            <person name="Mardis E.R."/>
            <person name="Wilson R.K."/>
        </authorList>
    </citation>
    <scope>NUCLEOTIDE SEQUENCE [LARGE SCALE GENOMIC DNA]</scope>
    <source>
        <strain evidence="1">DSM 14662</strain>
    </source>
</reference>
<evidence type="ECO:0000313" key="1">
    <source>
        <dbReference type="EMBL" id="EDR98729.1"/>
    </source>
</evidence>
<evidence type="ECO:0000313" key="2">
    <source>
        <dbReference type="Proteomes" id="UP000004935"/>
    </source>
</evidence>
<dbReference type="EMBL" id="ABAX03000005">
    <property type="protein sequence ID" value="EDR98729.1"/>
    <property type="molecule type" value="Genomic_DNA"/>
</dbReference>
<protein>
    <submittedName>
        <fullName evidence="1">Uncharacterized protein</fullName>
    </submittedName>
</protein>
<name>B0MB54_ANACD</name>
<dbReference type="eggNOG" id="ENOG5033IC2">
    <property type="taxonomic scope" value="Bacteria"/>
</dbReference>
<gene>
    <name evidence="1" type="ORF">ANACAC_00780</name>
</gene>
<accession>B0MB54</accession>
<reference evidence="1" key="2">
    <citation type="submission" date="2013-11" db="EMBL/GenBank/DDBJ databases">
        <title>Draft genome sequence of Anaerostipes caccae (DSM 14662).</title>
        <authorList>
            <person name="Sudarsanam P."/>
            <person name="Ley R."/>
            <person name="Guruge J."/>
            <person name="Turnbaugh P.J."/>
            <person name="Mahowald M."/>
            <person name="Liep D."/>
            <person name="Gordon J."/>
        </authorList>
    </citation>
    <scope>NUCLEOTIDE SEQUENCE</scope>
    <source>
        <strain evidence="1">DSM 14662</strain>
    </source>
</reference>
<dbReference type="AlphaFoldDB" id="B0MB54"/>
<sequence length="99" mass="11852">MLGLRTQESDKFNRFWELVQMEAKSQGKVFFADCGEGNILETPDLECEDMRGWLIPKEKAKEFETEWQQGKVSDKWTEFIFWAEWSENDGNIKIRFETY</sequence>